<dbReference type="InterPro" id="IPR029018">
    <property type="entry name" value="Hex-like_dom2"/>
</dbReference>
<dbReference type="InterPro" id="IPR025705">
    <property type="entry name" value="Beta_hexosaminidase_sua/sub"/>
</dbReference>
<keyword evidence="4" id="KW-0378">Hydrolase</keyword>
<dbReference type="SUPFAM" id="SSF49785">
    <property type="entry name" value="Galactose-binding domain-like"/>
    <property type="match status" value="1"/>
</dbReference>
<evidence type="ECO:0000256" key="4">
    <source>
        <dbReference type="ARBA" id="ARBA00022801"/>
    </source>
</evidence>
<feature type="domain" description="Beta-hexosaminidase bacterial type N-terminal" evidence="9">
    <location>
        <begin position="31"/>
        <end position="160"/>
    </location>
</feature>
<dbReference type="PROSITE" id="PS51257">
    <property type="entry name" value="PROKAR_LIPOPROTEIN"/>
    <property type="match status" value="1"/>
</dbReference>
<dbReference type="PRINTS" id="PR00738">
    <property type="entry name" value="GLHYDRLASE20"/>
</dbReference>
<feature type="active site" description="Proton donor" evidence="6">
    <location>
        <position position="342"/>
    </location>
</feature>
<evidence type="ECO:0000313" key="11">
    <source>
        <dbReference type="EMBL" id="SMO31968.1"/>
    </source>
</evidence>
<dbReference type="CDD" id="cd06563">
    <property type="entry name" value="GH20_chitobiase-like"/>
    <property type="match status" value="1"/>
</dbReference>
<keyword evidence="7" id="KW-0732">Signal</keyword>
<protein>
    <recommendedName>
        <fullName evidence="3">beta-N-acetylhexosaminidase</fullName>
        <ecNumber evidence="3">3.2.1.52</ecNumber>
    </recommendedName>
</protein>
<dbReference type="Pfam" id="PF00728">
    <property type="entry name" value="Glyco_hydro_20"/>
    <property type="match status" value="1"/>
</dbReference>
<evidence type="ECO:0000259" key="8">
    <source>
        <dbReference type="Pfam" id="PF00728"/>
    </source>
</evidence>
<dbReference type="SUPFAM" id="SSF51445">
    <property type="entry name" value="(Trans)glycosidases"/>
    <property type="match status" value="1"/>
</dbReference>
<dbReference type="EMBL" id="FXTB01000001">
    <property type="protein sequence ID" value="SMO31968.1"/>
    <property type="molecule type" value="Genomic_DNA"/>
</dbReference>
<organism evidence="11 12">
    <name type="scientific">Saccharicrinis carchari</name>
    <dbReference type="NCBI Taxonomy" id="1168039"/>
    <lineage>
        <taxon>Bacteria</taxon>
        <taxon>Pseudomonadati</taxon>
        <taxon>Bacteroidota</taxon>
        <taxon>Bacteroidia</taxon>
        <taxon>Marinilabiliales</taxon>
        <taxon>Marinilabiliaceae</taxon>
        <taxon>Saccharicrinis</taxon>
    </lineage>
</organism>
<reference evidence="11 12" key="1">
    <citation type="submission" date="2017-05" db="EMBL/GenBank/DDBJ databases">
        <authorList>
            <person name="Varghese N."/>
            <person name="Submissions S."/>
        </authorList>
    </citation>
    <scope>NUCLEOTIDE SEQUENCE [LARGE SCALE GENOMIC DNA]</scope>
    <source>
        <strain evidence="11 12">DSM 27040</strain>
    </source>
</reference>
<dbReference type="GO" id="GO:0030203">
    <property type="term" value="P:glycosaminoglycan metabolic process"/>
    <property type="evidence" value="ECO:0007669"/>
    <property type="project" value="TreeGrafter"/>
</dbReference>
<evidence type="ECO:0000256" key="5">
    <source>
        <dbReference type="ARBA" id="ARBA00023295"/>
    </source>
</evidence>
<evidence type="ECO:0000256" key="2">
    <source>
        <dbReference type="ARBA" id="ARBA00006285"/>
    </source>
</evidence>
<feature type="chain" id="PRO_5022205725" description="beta-N-acetylhexosaminidase" evidence="7">
    <location>
        <begin position="23"/>
        <end position="776"/>
    </location>
</feature>
<evidence type="ECO:0000259" key="10">
    <source>
        <dbReference type="Pfam" id="PF13290"/>
    </source>
</evidence>
<proteinExistence type="inferred from homology"/>
<dbReference type="Gene3D" id="3.20.20.80">
    <property type="entry name" value="Glycosidases"/>
    <property type="match status" value="1"/>
</dbReference>
<accession>A0A521AAY7</accession>
<dbReference type="GO" id="GO:0016020">
    <property type="term" value="C:membrane"/>
    <property type="evidence" value="ECO:0007669"/>
    <property type="project" value="TreeGrafter"/>
</dbReference>
<dbReference type="AlphaFoldDB" id="A0A521AAY7"/>
<dbReference type="Pfam" id="PF02838">
    <property type="entry name" value="Glyco_hydro_20b"/>
    <property type="match status" value="1"/>
</dbReference>
<dbReference type="Pfam" id="PF13290">
    <property type="entry name" value="CHB_HEX_C_1"/>
    <property type="match status" value="1"/>
</dbReference>
<dbReference type="SUPFAM" id="SSF55545">
    <property type="entry name" value="beta-N-acetylhexosaminidase-like domain"/>
    <property type="match status" value="1"/>
</dbReference>
<evidence type="ECO:0000256" key="7">
    <source>
        <dbReference type="SAM" id="SignalP"/>
    </source>
</evidence>
<evidence type="ECO:0000256" key="3">
    <source>
        <dbReference type="ARBA" id="ARBA00012663"/>
    </source>
</evidence>
<dbReference type="InterPro" id="IPR008979">
    <property type="entry name" value="Galactose-bd-like_sf"/>
</dbReference>
<dbReference type="GO" id="GO:0005975">
    <property type="term" value="P:carbohydrate metabolic process"/>
    <property type="evidence" value="ECO:0007669"/>
    <property type="project" value="InterPro"/>
</dbReference>
<sequence length="776" mass="88406">MKKYFFSILCITLVFISCSTSNGNKNLKKTYSLIPLPNEIRTNSGHLILQDKVNVSLPSELPLSTLFNYFKEVLKNTSIQVEKASENQQSAISFIVDNTLPDEAYALNISAEKIEIKSNSTAAGFFYGIQTLIQLMPAEIHDTSQKGISKIELPIASIKDAPRFPYRGAMMDVARNFLPKETVLKFIDMMAVYKLNRLHMHLTDDQGWRIEIKKYPKLTEIGSYRSQTQVGHSDYYWPRRYDGIEHRGFYTQEDIKEIIQYASDRFITVIPEIEMPGHTSASLAAYPQLSCGLGKEYVVRDYFDIFDEVYCPKENTFAFLEDVLTEVIDLFPSHYIHIGGDECPKKAWKKCAHCQALIKKEGLKDEDELQSWFIHRIEEFVNSKGRDIIGWDEILEGGLAPNASVMSWRGEEGGIIAAKQKHNVIMTPGDECYFDHYQEDPEFAPLAMSGFLPLDSVYAYNPLPAELTAEEQSYIIGTQANIWGEYIQTTDYFEYMTFPRLLAMAEVQWTQPGNKDFNDFTHRLAKDFKRLDYHGINASRNFYDVNITGAWNSTKNSFEVSLKTFSPDTRIFYAINDAIVTTSSSLYNEPIRLNEDATVYAAVYKDGVAQGKTTQKSFAVNKATGCSYISTPHPVSENVNKGFGLTDGIRGYAKNVRRWVHYRQDTIQIDLALSRPQTISNVASSFVWRPVNYTWPARKLTVFSSLDGKTYTKRAAKELKYDFSPTEGTRFPVSISFPTSEAKYVRLEILSWGVIPDGYYRAGEQSKTALDEIEIH</sequence>
<dbReference type="PANTHER" id="PTHR22600">
    <property type="entry name" value="BETA-HEXOSAMINIDASE"/>
    <property type="match status" value="1"/>
</dbReference>
<dbReference type="PANTHER" id="PTHR22600:SF57">
    <property type="entry name" value="BETA-N-ACETYLHEXOSAMINIDASE"/>
    <property type="match status" value="1"/>
</dbReference>
<keyword evidence="5" id="KW-0326">Glycosidase</keyword>
<dbReference type="InterPro" id="IPR059177">
    <property type="entry name" value="GH29D-like_dom"/>
</dbReference>
<dbReference type="Proteomes" id="UP000319040">
    <property type="component" value="Unassembled WGS sequence"/>
</dbReference>
<evidence type="ECO:0000256" key="6">
    <source>
        <dbReference type="PIRSR" id="PIRSR625705-1"/>
    </source>
</evidence>
<comment type="similarity">
    <text evidence="2">Belongs to the glycosyl hydrolase 20 family.</text>
</comment>
<dbReference type="EC" id="3.2.1.52" evidence="3"/>
<name>A0A521AAY7_SACCC</name>
<evidence type="ECO:0000256" key="1">
    <source>
        <dbReference type="ARBA" id="ARBA00001231"/>
    </source>
</evidence>
<dbReference type="InterPro" id="IPR015882">
    <property type="entry name" value="HEX_bac_N"/>
</dbReference>
<dbReference type="Gene3D" id="2.60.120.260">
    <property type="entry name" value="Galactose-binding domain-like"/>
    <property type="match status" value="1"/>
</dbReference>
<dbReference type="InterPro" id="IPR017853">
    <property type="entry name" value="GH"/>
</dbReference>
<feature type="domain" description="GH29D-like beta-sandwich" evidence="10">
    <location>
        <begin position="557"/>
        <end position="613"/>
    </location>
</feature>
<feature type="signal peptide" evidence="7">
    <location>
        <begin position="1"/>
        <end position="22"/>
    </location>
</feature>
<evidence type="ECO:0000259" key="9">
    <source>
        <dbReference type="Pfam" id="PF02838"/>
    </source>
</evidence>
<dbReference type="InterPro" id="IPR015883">
    <property type="entry name" value="Glyco_hydro_20_cat"/>
</dbReference>
<dbReference type="Gene3D" id="3.30.379.10">
    <property type="entry name" value="Chitobiase/beta-hexosaminidase domain 2-like"/>
    <property type="match status" value="1"/>
</dbReference>
<evidence type="ECO:0000313" key="12">
    <source>
        <dbReference type="Proteomes" id="UP000319040"/>
    </source>
</evidence>
<keyword evidence="12" id="KW-1185">Reference proteome</keyword>
<gene>
    <name evidence="11" type="ORF">SAMN06265379_1011</name>
</gene>
<feature type="domain" description="Glycoside hydrolase family 20 catalytic" evidence="8">
    <location>
        <begin position="164"/>
        <end position="511"/>
    </location>
</feature>
<dbReference type="GO" id="GO:0004563">
    <property type="term" value="F:beta-N-acetylhexosaminidase activity"/>
    <property type="evidence" value="ECO:0007669"/>
    <property type="project" value="UniProtKB-EC"/>
</dbReference>
<dbReference type="OrthoDB" id="1090159at2"/>
<comment type="catalytic activity">
    <reaction evidence="1">
        <text>Hydrolysis of terminal non-reducing N-acetyl-D-hexosamine residues in N-acetyl-beta-D-hexosaminides.</text>
        <dbReference type="EC" id="3.2.1.52"/>
    </reaction>
</comment>